<organism evidence="2">
    <name type="scientific">Haptolina ericina</name>
    <dbReference type="NCBI Taxonomy" id="156174"/>
    <lineage>
        <taxon>Eukaryota</taxon>
        <taxon>Haptista</taxon>
        <taxon>Haptophyta</taxon>
        <taxon>Prymnesiophyceae</taxon>
        <taxon>Prymnesiales</taxon>
        <taxon>Prymnesiaceae</taxon>
        <taxon>Haptolina</taxon>
    </lineage>
</organism>
<feature type="compositionally biased region" description="Polar residues" evidence="1">
    <location>
        <begin position="61"/>
        <end position="80"/>
    </location>
</feature>
<dbReference type="AlphaFoldDB" id="A0A7S3B4E7"/>
<reference evidence="2" key="1">
    <citation type="submission" date="2021-01" db="EMBL/GenBank/DDBJ databases">
        <authorList>
            <person name="Corre E."/>
            <person name="Pelletier E."/>
            <person name="Niang G."/>
            <person name="Scheremetjew M."/>
            <person name="Finn R."/>
            <person name="Kale V."/>
            <person name="Holt S."/>
            <person name="Cochrane G."/>
            <person name="Meng A."/>
            <person name="Brown T."/>
            <person name="Cohen L."/>
        </authorList>
    </citation>
    <scope>NUCLEOTIDE SEQUENCE</scope>
    <source>
        <strain evidence="2">CCMP281</strain>
    </source>
</reference>
<evidence type="ECO:0000256" key="1">
    <source>
        <dbReference type="SAM" id="MobiDB-lite"/>
    </source>
</evidence>
<sequence length="108" mass="11243">MTLQMRATPHDSVRPCLRLVALPPGLFLISAAGARTIAAMRATDSRCSMSNVARWAMAPQKGSQTRSQIRSPESSATPSDVQTVQVVVLIVVIALAPSTGMAAAAATP</sequence>
<proteinExistence type="predicted"/>
<dbReference type="EMBL" id="HBHX01042976">
    <property type="protein sequence ID" value="CAE0123128.1"/>
    <property type="molecule type" value="Transcribed_RNA"/>
</dbReference>
<name>A0A7S3B4E7_9EUKA</name>
<evidence type="ECO:0000313" key="2">
    <source>
        <dbReference type="EMBL" id="CAE0123128.1"/>
    </source>
</evidence>
<gene>
    <name evidence="2" type="ORF">HERI1096_LOCUS23830</name>
</gene>
<accession>A0A7S3B4E7</accession>
<protein>
    <submittedName>
        <fullName evidence="2">Uncharacterized protein</fullName>
    </submittedName>
</protein>
<feature type="region of interest" description="Disordered" evidence="1">
    <location>
        <begin position="57"/>
        <end position="80"/>
    </location>
</feature>